<proteinExistence type="predicted"/>
<protein>
    <submittedName>
        <fullName evidence="1">Uncharacterized protein</fullName>
    </submittedName>
</protein>
<dbReference type="EMBL" id="SRRZ01000135">
    <property type="protein sequence ID" value="NQE37524.1"/>
    <property type="molecule type" value="Genomic_DNA"/>
</dbReference>
<comment type="caution">
    <text evidence="1">The sequence shown here is derived from an EMBL/GenBank/DDBJ whole genome shotgun (WGS) entry which is preliminary data.</text>
</comment>
<reference evidence="1 2" key="1">
    <citation type="journal article" date="2020" name="Sci. Rep.">
        <title>A novel cyanobacterial geosmin producer, revising GeoA distribution and dispersion patterns in Bacteria.</title>
        <authorList>
            <person name="Churro C."/>
            <person name="Semedo-Aguiar A.P."/>
            <person name="Silva A.D."/>
            <person name="Pereira-Leal J.B."/>
            <person name="Leite R.B."/>
        </authorList>
    </citation>
    <scope>NUCLEOTIDE SEQUENCE [LARGE SCALE GENOMIC DNA]</scope>
    <source>
        <strain evidence="1 2">IPMA8</strain>
    </source>
</reference>
<keyword evidence="2" id="KW-1185">Reference proteome</keyword>
<evidence type="ECO:0000313" key="2">
    <source>
        <dbReference type="Proteomes" id="UP000702425"/>
    </source>
</evidence>
<gene>
    <name evidence="1" type="ORF">E5S67_05297</name>
</gene>
<sequence>MKIVQNPESGEVHIKLKNDEVYDIEEHLAALMEFVTEQAIEVHRLTDSHRKIVERLNSLEIRNL</sequence>
<dbReference type="Proteomes" id="UP000702425">
    <property type="component" value="Unassembled WGS sequence"/>
</dbReference>
<dbReference type="RefSeq" id="WP_172191633.1">
    <property type="nucleotide sequence ID" value="NZ_CAWPPK010000041.1"/>
</dbReference>
<evidence type="ECO:0000313" key="1">
    <source>
        <dbReference type="EMBL" id="NQE37524.1"/>
    </source>
</evidence>
<name>A0ABX2D4H5_9CYAN</name>
<accession>A0ABX2D4H5</accession>
<organism evidence="1 2">
    <name type="scientific">Microcoleus asticus IPMA8</name>
    <dbReference type="NCBI Taxonomy" id="2563858"/>
    <lineage>
        <taxon>Bacteria</taxon>
        <taxon>Bacillati</taxon>
        <taxon>Cyanobacteriota</taxon>
        <taxon>Cyanophyceae</taxon>
        <taxon>Oscillatoriophycideae</taxon>
        <taxon>Oscillatoriales</taxon>
        <taxon>Microcoleaceae</taxon>
        <taxon>Microcoleus</taxon>
        <taxon>Microcoleus asticus</taxon>
    </lineage>
</organism>